<evidence type="ECO:0000256" key="4">
    <source>
        <dbReference type="ARBA" id="ARBA00023136"/>
    </source>
</evidence>
<accession>A0A1X6ZK13</accession>
<feature type="transmembrane region" description="Helical" evidence="5">
    <location>
        <begin position="36"/>
        <end position="57"/>
    </location>
</feature>
<evidence type="ECO:0000313" key="8">
    <source>
        <dbReference type="EMBL" id="SLN53283.1"/>
    </source>
</evidence>
<reference evidence="7 10" key="2">
    <citation type="submission" date="2018-03" db="EMBL/GenBank/DDBJ databases">
        <title>Genomic Encyclopedia of Archaeal and Bacterial Type Strains, Phase II (KMG-II): from individual species to whole genera.</title>
        <authorList>
            <person name="Goeker M."/>
        </authorList>
    </citation>
    <scope>NUCLEOTIDE SEQUENCE [LARGE SCALE GENOMIC DNA]</scope>
    <source>
        <strain evidence="7 10">DSM 29956</strain>
    </source>
</reference>
<dbReference type="AlphaFoldDB" id="A0A1X6ZK13"/>
<reference evidence="8 9" key="1">
    <citation type="submission" date="2017-03" db="EMBL/GenBank/DDBJ databases">
        <authorList>
            <person name="Afonso C.L."/>
            <person name="Miller P.J."/>
            <person name="Scott M.A."/>
            <person name="Spackman E."/>
            <person name="Goraichik I."/>
            <person name="Dimitrov K.M."/>
            <person name="Suarez D.L."/>
            <person name="Swayne D.E."/>
        </authorList>
    </citation>
    <scope>NUCLEOTIDE SEQUENCE [LARGE SCALE GENOMIC DNA]</scope>
    <source>
        <strain evidence="8 9">CECT 8367</strain>
    </source>
</reference>
<evidence type="ECO:0000313" key="7">
    <source>
        <dbReference type="EMBL" id="PSK84928.1"/>
    </source>
</evidence>
<dbReference type="Pfam" id="PF07298">
    <property type="entry name" value="NnrU"/>
    <property type="match status" value="1"/>
</dbReference>
<feature type="transmembrane region" description="Helical" evidence="5">
    <location>
        <begin position="116"/>
        <end position="136"/>
    </location>
</feature>
<keyword evidence="2 5" id="KW-0812">Transmembrane</keyword>
<evidence type="ECO:0000256" key="5">
    <source>
        <dbReference type="SAM" id="Phobius"/>
    </source>
</evidence>
<evidence type="ECO:0000256" key="3">
    <source>
        <dbReference type="ARBA" id="ARBA00022989"/>
    </source>
</evidence>
<sequence length="183" mass="19513">MTALVLGLALWSAAHLMPRLAPRLHARLGSSARGVVAGLVLLGLLLMIFGYGAWDAAQHHVPAPWTRHLNNLMMLVAVYLFAASGLKTRVAAALRHPQLFAVTLWAGAHLLANGDWASFVLFGGLGLWAVIEMALLDVRAPVPHFAPSTRAREVRAVIGGVVVFILIGLVHGWIGPNPFGAMS</sequence>
<feature type="domain" description="NnrU" evidence="6">
    <location>
        <begin position="4"/>
        <end position="175"/>
    </location>
</feature>
<dbReference type="RefSeq" id="WP_085896811.1">
    <property type="nucleotide sequence ID" value="NZ_FWFY01000007.1"/>
</dbReference>
<dbReference type="Proteomes" id="UP000193495">
    <property type="component" value="Unassembled WGS sequence"/>
</dbReference>
<comment type="subcellular location">
    <subcellularLocation>
        <location evidence="1">Membrane</location>
        <topology evidence="1">Multi-pass membrane protein</topology>
    </subcellularLocation>
</comment>
<dbReference type="OrthoDB" id="5293641at2"/>
<evidence type="ECO:0000256" key="1">
    <source>
        <dbReference type="ARBA" id="ARBA00004141"/>
    </source>
</evidence>
<gene>
    <name evidence="7" type="ORF">CLV79_10896</name>
    <name evidence="8" type="ORF">LOS8367_02477</name>
</gene>
<evidence type="ECO:0000313" key="10">
    <source>
        <dbReference type="Proteomes" id="UP000240624"/>
    </source>
</evidence>
<evidence type="ECO:0000256" key="2">
    <source>
        <dbReference type="ARBA" id="ARBA00022692"/>
    </source>
</evidence>
<dbReference type="Proteomes" id="UP000240624">
    <property type="component" value="Unassembled WGS sequence"/>
</dbReference>
<keyword evidence="4 5" id="KW-0472">Membrane</keyword>
<protein>
    <submittedName>
        <fullName evidence="8">NnrU protein</fullName>
    </submittedName>
</protein>
<name>A0A1X6ZK13_9RHOB</name>
<evidence type="ECO:0000313" key="9">
    <source>
        <dbReference type="Proteomes" id="UP000193495"/>
    </source>
</evidence>
<dbReference type="GO" id="GO:0016020">
    <property type="term" value="C:membrane"/>
    <property type="evidence" value="ECO:0007669"/>
    <property type="project" value="UniProtKB-SubCell"/>
</dbReference>
<dbReference type="InterPro" id="IPR009915">
    <property type="entry name" value="NnrU_dom"/>
</dbReference>
<dbReference type="EMBL" id="PYGB01000008">
    <property type="protein sequence ID" value="PSK84928.1"/>
    <property type="molecule type" value="Genomic_DNA"/>
</dbReference>
<keyword evidence="3 5" id="KW-1133">Transmembrane helix</keyword>
<dbReference type="EMBL" id="FWFY01000007">
    <property type="protein sequence ID" value="SLN53283.1"/>
    <property type="molecule type" value="Genomic_DNA"/>
</dbReference>
<organism evidence="8 9">
    <name type="scientific">Limimaricola soesokkakensis</name>
    <dbReference type="NCBI Taxonomy" id="1343159"/>
    <lineage>
        <taxon>Bacteria</taxon>
        <taxon>Pseudomonadati</taxon>
        <taxon>Pseudomonadota</taxon>
        <taxon>Alphaproteobacteria</taxon>
        <taxon>Rhodobacterales</taxon>
        <taxon>Paracoccaceae</taxon>
        <taxon>Limimaricola</taxon>
    </lineage>
</organism>
<keyword evidence="10" id="KW-1185">Reference proteome</keyword>
<proteinExistence type="predicted"/>
<feature type="transmembrane region" description="Helical" evidence="5">
    <location>
        <begin position="69"/>
        <end position="86"/>
    </location>
</feature>
<feature type="transmembrane region" description="Helical" evidence="5">
    <location>
        <begin position="156"/>
        <end position="174"/>
    </location>
</feature>
<evidence type="ECO:0000259" key="6">
    <source>
        <dbReference type="Pfam" id="PF07298"/>
    </source>
</evidence>